<evidence type="ECO:0000313" key="2">
    <source>
        <dbReference type="Proteomes" id="UP000243924"/>
    </source>
</evidence>
<dbReference type="AlphaFoldDB" id="A0A1H2E1C0"/>
<protein>
    <submittedName>
        <fullName evidence="1">Type VI secretion system protein ImpM</fullName>
    </submittedName>
</protein>
<dbReference type="InterPro" id="IPR038225">
    <property type="entry name" value="TagF_sf"/>
</dbReference>
<organism evidence="1 2">
    <name type="scientific">Halopseudomonas salegens</name>
    <dbReference type="NCBI Taxonomy" id="1434072"/>
    <lineage>
        <taxon>Bacteria</taxon>
        <taxon>Pseudomonadati</taxon>
        <taxon>Pseudomonadota</taxon>
        <taxon>Gammaproteobacteria</taxon>
        <taxon>Pseudomonadales</taxon>
        <taxon>Pseudomonadaceae</taxon>
        <taxon>Halopseudomonas</taxon>
    </lineage>
</organism>
<dbReference type="OrthoDB" id="9801841at2"/>
<dbReference type="STRING" id="1434072.SAMN05216210_0176"/>
<keyword evidence="2" id="KW-1185">Reference proteome</keyword>
<evidence type="ECO:0000313" key="1">
    <source>
        <dbReference type="EMBL" id="SDT88518.1"/>
    </source>
</evidence>
<dbReference type="EMBL" id="LT629787">
    <property type="protein sequence ID" value="SDT88518.1"/>
    <property type="molecule type" value="Genomic_DNA"/>
</dbReference>
<dbReference type="InterPro" id="IPR017748">
    <property type="entry name" value="TagF"/>
</dbReference>
<name>A0A1H2E1C0_9GAMM</name>
<gene>
    <name evidence="1" type="ORF">SAMN05216210_0176</name>
</gene>
<sequence length="197" mass="21563">MQKFAFGFYGKIPSVGDFVHRGLSGASISLIDAWLQAGMDSMDLNSSPHYERYMVSPICCFILPKNVWSHNAVAGFIMPSIDRVGRLFPLVVMLEMSQEEDIDHAILASALAHASADALHALHQRLSPGELYDRLVCSRELTIKAGNSAVFDAGIGDSCSIGGTRSLWWRLSGSEMTEPTVFENSAAEKIFPYLFSG</sequence>
<reference evidence="2" key="1">
    <citation type="submission" date="2016-10" db="EMBL/GenBank/DDBJ databases">
        <authorList>
            <person name="Varghese N."/>
            <person name="Submissions S."/>
        </authorList>
    </citation>
    <scope>NUCLEOTIDE SEQUENCE [LARGE SCALE GENOMIC DNA]</scope>
    <source>
        <strain evidence="2">CECT 8338</strain>
    </source>
</reference>
<dbReference type="Gene3D" id="3.40.1730.10">
    <property type="entry name" value="pa0076 domain"/>
    <property type="match status" value="1"/>
</dbReference>
<dbReference type="Proteomes" id="UP000243924">
    <property type="component" value="Chromosome I"/>
</dbReference>
<dbReference type="Pfam" id="PF09867">
    <property type="entry name" value="TagF_N"/>
    <property type="match status" value="1"/>
</dbReference>
<dbReference type="RefSeq" id="WP_157719032.1">
    <property type="nucleotide sequence ID" value="NZ_LT629787.1"/>
</dbReference>
<dbReference type="NCBIfam" id="TIGR03373">
    <property type="entry name" value="VI_minor_4"/>
    <property type="match status" value="1"/>
</dbReference>
<accession>A0A1H2E1C0</accession>
<proteinExistence type="predicted"/>